<reference evidence="1" key="1">
    <citation type="submission" date="2021-01" db="EMBL/GenBank/DDBJ databases">
        <title>Adiantum capillus-veneris genome.</title>
        <authorList>
            <person name="Fang Y."/>
            <person name="Liao Q."/>
        </authorList>
    </citation>
    <scope>NUCLEOTIDE SEQUENCE</scope>
    <source>
        <strain evidence="1">H3</strain>
        <tissue evidence="1">Leaf</tissue>
    </source>
</reference>
<proteinExistence type="predicted"/>
<accession>A0A9D4U6Y9</accession>
<evidence type="ECO:0000313" key="1">
    <source>
        <dbReference type="EMBL" id="KAI5062495.1"/>
    </source>
</evidence>
<protein>
    <submittedName>
        <fullName evidence="1">Uncharacterized protein</fullName>
    </submittedName>
</protein>
<gene>
    <name evidence="1" type="ORF">GOP47_0023034</name>
</gene>
<organism evidence="1 2">
    <name type="scientific">Adiantum capillus-veneris</name>
    <name type="common">Maidenhair fern</name>
    <dbReference type="NCBI Taxonomy" id="13818"/>
    <lineage>
        <taxon>Eukaryota</taxon>
        <taxon>Viridiplantae</taxon>
        <taxon>Streptophyta</taxon>
        <taxon>Embryophyta</taxon>
        <taxon>Tracheophyta</taxon>
        <taxon>Polypodiopsida</taxon>
        <taxon>Polypodiidae</taxon>
        <taxon>Polypodiales</taxon>
        <taxon>Pteridineae</taxon>
        <taxon>Pteridaceae</taxon>
        <taxon>Vittarioideae</taxon>
        <taxon>Adiantum</taxon>
    </lineage>
</organism>
<dbReference type="AlphaFoldDB" id="A0A9D4U6Y9"/>
<evidence type="ECO:0000313" key="2">
    <source>
        <dbReference type="Proteomes" id="UP000886520"/>
    </source>
</evidence>
<name>A0A9D4U6Y9_ADICA</name>
<comment type="caution">
    <text evidence="1">The sequence shown here is derived from an EMBL/GenBank/DDBJ whole genome shotgun (WGS) entry which is preliminary data.</text>
</comment>
<dbReference type="Proteomes" id="UP000886520">
    <property type="component" value="Chromosome 22"/>
</dbReference>
<sequence length="198" mass="22061">MWRHSRYPQSVKKVALGVAGEAQGIQLLAQANRTPSGHLGSLCGHDPAYGRFSLLSRDSGAQVPVGTWAACLATILLMAVFHYCPVTVVPRVLSHCFSNCLHARGCLHIQDCQWALGQLVFHDSAYGHFSLLSHDSGAKSLQSLRHISGSGFHAKQPRHSKYATLYLPLSMMWLYLMRNFQIPKRLRFVKELHKLTNA</sequence>
<dbReference type="EMBL" id="JABFUD020000022">
    <property type="protein sequence ID" value="KAI5062495.1"/>
    <property type="molecule type" value="Genomic_DNA"/>
</dbReference>
<keyword evidence="2" id="KW-1185">Reference proteome</keyword>